<dbReference type="RefSeq" id="WP_131748284.1">
    <property type="nucleotide sequence ID" value="NZ_CAACYI010000001.1"/>
</dbReference>
<organism evidence="2 3">
    <name type="scientific">Urinicoccus massiliensis</name>
    <dbReference type="NCBI Taxonomy" id="1723382"/>
    <lineage>
        <taxon>Bacteria</taxon>
        <taxon>Bacillati</taxon>
        <taxon>Bacillota</taxon>
        <taxon>Tissierellia</taxon>
        <taxon>Tissierellales</taxon>
        <taxon>Peptoniphilaceae</taxon>
        <taxon>Urinicoccus</taxon>
    </lineage>
</organism>
<proteinExistence type="predicted"/>
<dbReference type="PROSITE" id="PS51186">
    <property type="entry name" value="GNAT"/>
    <property type="match status" value="1"/>
</dbReference>
<evidence type="ECO:0000313" key="3">
    <source>
        <dbReference type="Proteomes" id="UP000377798"/>
    </source>
</evidence>
<dbReference type="InterPro" id="IPR016181">
    <property type="entry name" value="Acyl_CoA_acyltransferase"/>
</dbReference>
<dbReference type="SUPFAM" id="SSF55729">
    <property type="entry name" value="Acyl-CoA N-acyltransferases (Nat)"/>
    <property type="match status" value="1"/>
</dbReference>
<dbReference type="GO" id="GO:0016747">
    <property type="term" value="F:acyltransferase activity, transferring groups other than amino-acyl groups"/>
    <property type="evidence" value="ECO:0007669"/>
    <property type="project" value="InterPro"/>
</dbReference>
<dbReference type="Proteomes" id="UP000377798">
    <property type="component" value="Unassembled WGS sequence"/>
</dbReference>
<accession>A0A8H2M645</accession>
<name>A0A8H2M645_9FIRM</name>
<evidence type="ECO:0000313" key="2">
    <source>
        <dbReference type="EMBL" id="VFB15847.1"/>
    </source>
</evidence>
<dbReference type="InterPro" id="IPR000182">
    <property type="entry name" value="GNAT_dom"/>
</dbReference>
<dbReference type="EMBL" id="CAACYI010000001">
    <property type="protein sequence ID" value="VFB15847.1"/>
    <property type="molecule type" value="Genomic_DNA"/>
</dbReference>
<keyword evidence="3" id="KW-1185">Reference proteome</keyword>
<protein>
    <recommendedName>
        <fullName evidence="1">N-acetyltransferase domain-containing protein</fullName>
    </recommendedName>
</protein>
<dbReference type="Gene3D" id="3.40.630.30">
    <property type="match status" value="1"/>
</dbReference>
<feature type="domain" description="N-acetyltransferase" evidence="1">
    <location>
        <begin position="1"/>
        <end position="164"/>
    </location>
</feature>
<sequence length="164" mass="18675">MRKGKIQDLEAVEKIYQEAKARMAAEGLDQWQGVYPSGLDFLKDLEEDQAYVWEDEGQVIAVAACVLGQEKNYEKIQGAWTFKGPYVTIHRLAIGDAGQGRGLSNGIFQDIESYFAQKLSLVRIDTHRENKAMQRILKKRNYRYAGVIQVADGTDRDGFEKELR</sequence>
<dbReference type="Pfam" id="PF00583">
    <property type="entry name" value="Acetyltransf_1"/>
    <property type="match status" value="1"/>
</dbReference>
<reference evidence="2 3" key="1">
    <citation type="submission" date="2019-02" db="EMBL/GenBank/DDBJ databases">
        <authorList>
            <consortium name="Pathogen Informatics"/>
        </authorList>
    </citation>
    <scope>NUCLEOTIDE SEQUENCE [LARGE SCALE GENOMIC DNA]</scope>
    <source>
        <strain evidence="2 3">3012STDY7089603</strain>
    </source>
</reference>
<dbReference type="AlphaFoldDB" id="A0A8H2M645"/>
<gene>
    <name evidence="2" type="ORF">NCTC13150_00354</name>
</gene>
<comment type="caution">
    <text evidence="2">The sequence shown here is derived from an EMBL/GenBank/DDBJ whole genome shotgun (WGS) entry which is preliminary data.</text>
</comment>
<evidence type="ECO:0000259" key="1">
    <source>
        <dbReference type="PROSITE" id="PS51186"/>
    </source>
</evidence>